<evidence type="ECO:0000313" key="10">
    <source>
        <dbReference type="EMBL" id="CAK9873188.1"/>
    </source>
</evidence>
<dbReference type="InterPro" id="IPR013785">
    <property type="entry name" value="Aldolase_TIM"/>
</dbReference>
<keyword evidence="7" id="KW-0456">Lyase</keyword>
<comment type="subunit">
    <text evidence="2">Tetramer of two alpha and two beta chains.</text>
</comment>
<evidence type="ECO:0000256" key="6">
    <source>
        <dbReference type="ARBA" id="ARBA00023141"/>
    </source>
</evidence>
<dbReference type="InterPro" id="IPR002028">
    <property type="entry name" value="Trp_synthase_suA"/>
</dbReference>
<evidence type="ECO:0000256" key="7">
    <source>
        <dbReference type="ARBA" id="ARBA00023239"/>
    </source>
</evidence>
<sequence>MSNMALQAAAPASSCSVNLPAAGSHASSSNRSFFSSLAFSSSSLNHNTASLQLSSLNHMYKENLSFTSQKLVNAVQGSTQAAAAAALATAPSPASANRIASTMANLKVQGKVALIPYLTAGDPNLDTTAEAMRLLDTCGCDIIELGVPYSDLIADGPVIRASATRSLAQGTTLEKVLSMLKEVVPDLKAPVVLFTYYNPILNCGMEAFSKAVKAAGASGLLVPDLPLEETDNLHESTVANDLELIRLTTPTTQQSHVKDIAQASEGFVYLVSLTGVTGPRDFVHPQVENLLAELKQVTTKSVAVGFGISRPEHVSQLAKWGADGVIVGSAMVKRLGEAATPEEGCVSLEKFARELKAALPK</sequence>
<dbReference type="HAMAP" id="MF_00131">
    <property type="entry name" value="Trp_synth_alpha"/>
    <property type="match status" value="1"/>
</dbReference>
<keyword evidence="5" id="KW-0822">Tryptophan biosynthesis</keyword>
<gene>
    <name evidence="10" type="ORF">CSSPJE1EN2_LOCUS15758</name>
</gene>
<evidence type="ECO:0000256" key="3">
    <source>
        <dbReference type="ARBA" id="ARBA00012043"/>
    </source>
</evidence>
<evidence type="ECO:0000313" key="11">
    <source>
        <dbReference type="Proteomes" id="UP001497522"/>
    </source>
</evidence>
<evidence type="ECO:0000256" key="1">
    <source>
        <dbReference type="ARBA" id="ARBA00004733"/>
    </source>
</evidence>
<dbReference type="Proteomes" id="UP001497522">
    <property type="component" value="Chromosome 3"/>
</dbReference>
<dbReference type="InterPro" id="IPR011060">
    <property type="entry name" value="RibuloseP-bd_barrel"/>
</dbReference>
<dbReference type="SUPFAM" id="SSF51366">
    <property type="entry name" value="Ribulose-phoshate binding barrel"/>
    <property type="match status" value="1"/>
</dbReference>
<dbReference type="NCBIfam" id="TIGR00262">
    <property type="entry name" value="trpA"/>
    <property type="match status" value="1"/>
</dbReference>
<dbReference type="CDD" id="cd04724">
    <property type="entry name" value="Tryptophan_synthase_alpha"/>
    <property type="match status" value="1"/>
</dbReference>
<evidence type="ECO:0000256" key="9">
    <source>
        <dbReference type="RuleBase" id="RU003662"/>
    </source>
</evidence>
<dbReference type="Pfam" id="PF00290">
    <property type="entry name" value="Trp_syntA"/>
    <property type="match status" value="1"/>
</dbReference>
<dbReference type="PANTHER" id="PTHR43406">
    <property type="entry name" value="TRYPTOPHAN SYNTHASE, ALPHA CHAIN"/>
    <property type="match status" value="1"/>
</dbReference>
<comment type="pathway">
    <text evidence="1">Amino-acid biosynthesis; L-tryptophan biosynthesis; L-tryptophan from chorismate: step 5/5.</text>
</comment>
<evidence type="ECO:0000256" key="2">
    <source>
        <dbReference type="ARBA" id="ARBA00011270"/>
    </source>
</evidence>
<evidence type="ECO:0000256" key="5">
    <source>
        <dbReference type="ARBA" id="ARBA00022822"/>
    </source>
</evidence>
<reference evidence="10" key="1">
    <citation type="submission" date="2024-03" db="EMBL/GenBank/DDBJ databases">
        <authorList>
            <consortium name="ELIXIR-Norway"/>
            <consortium name="Elixir Norway"/>
        </authorList>
    </citation>
    <scope>NUCLEOTIDE SEQUENCE</scope>
</reference>
<keyword evidence="4" id="KW-0028">Amino-acid biosynthesis</keyword>
<evidence type="ECO:0000256" key="8">
    <source>
        <dbReference type="ARBA" id="ARBA00049047"/>
    </source>
</evidence>
<keyword evidence="11" id="KW-1185">Reference proteome</keyword>
<comment type="similarity">
    <text evidence="9">Belongs to the TrpA family.</text>
</comment>
<dbReference type="EMBL" id="OZ023704">
    <property type="protein sequence ID" value="CAK9873188.1"/>
    <property type="molecule type" value="Genomic_DNA"/>
</dbReference>
<dbReference type="PANTHER" id="PTHR43406:SF1">
    <property type="entry name" value="TRYPTOPHAN SYNTHASE ALPHA CHAIN, CHLOROPLASTIC"/>
    <property type="match status" value="1"/>
</dbReference>
<dbReference type="EC" id="4.2.1.20" evidence="3"/>
<comment type="catalytic activity">
    <reaction evidence="8">
        <text>(1S,2R)-1-C-(indol-3-yl)glycerol 3-phosphate + L-serine = D-glyceraldehyde 3-phosphate + L-tryptophan + H2O</text>
        <dbReference type="Rhea" id="RHEA:10532"/>
        <dbReference type="ChEBI" id="CHEBI:15377"/>
        <dbReference type="ChEBI" id="CHEBI:33384"/>
        <dbReference type="ChEBI" id="CHEBI:57912"/>
        <dbReference type="ChEBI" id="CHEBI:58866"/>
        <dbReference type="ChEBI" id="CHEBI:59776"/>
        <dbReference type="EC" id="4.2.1.20"/>
    </reaction>
</comment>
<protein>
    <recommendedName>
        <fullName evidence="3">tryptophan synthase</fullName>
        <ecNumber evidence="3">4.2.1.20</ecNumber>
    </recommendedName>
</protein>
<keyword evidence="6" id="KW-0057">Aromatic amino acid biosynthesis</keyword>
<accession>A0ABP1BD36</accession>
<evidence type="ECO:0000256" key="4">
    <source>
        <dbReference type="ARBA" id="ARBA00022605"/>
    </source>
</evidence>
<organism evidence="10 11">
    <name type="scientific">Sphagnum jensenii</name>
    <dbReference type="NCBI Taxonomy" id="128206"/>
    <lineage>
        <taxon>Eukaryota</taxon>
        <taxon>Viridiplantae</taxon>
        <taxon>Streptophyta</taxon>
        <taxon>Embryophyta</taxon>
        <taxon>Bryophyta</taxon>
        <taxon>Sphagnophytina</taxon>
        <taxon>Sphagnopsida</taxon>
        <taxon>Sphagnales</taxon>
        <taxon>Sphagnaceae</taxon>
        <taxon>Sphagnum</taxon>
    </lineage>
</organism>
<proteinExistence type="inferred from homology"/>
<name>A0ABP1BD36_9BRYO</name>
<dbReference type="Gene3D" id="3.20.20.70">
    <property type="entry name" value="Aldolase class I"/>
    <property type="match status" value="1"/>
</dbReference>